<dbReference type="InterPro" id="IPR011051">
    <property type="entry name" value="RmlC_Cupin_sf"/>
</dbReference>
<dbReference type="Proteomes" id="UP000254889">
    <property type="component" value="Chromosome"/>
</dbReference>
<accession>A0A346A3S2</accession>
<dbReference type="EMBL" id="CP031417">
    <property type="protein sequence ID" value="AXK83819.1"/>
    <property type="molecule type" value="Genomic_DNA"/>
</dbReference>
<dbReference type="InterPro" id="IPR024060">
    <property type="entry name" value="Ureidoglycolate_lyase_dom_sf"/>
</dbReference>
<keyword evidence="2" id="KW-0659">Purine metabolism</keyword>
<dbReference type="OrthoDB" id="9804602at2"/>
<dbReference type="GO" id="GO:0006144">
    <property type="term" value="P:purine nucleobase metabolic process"/>
    <property type="evidence" value="ECO:0007669"/>
    <property type="project" value="UniProtKB-KW"/>
</dbReference>
<dbReference type="PANTHER" id="PTHR35721">
    <property type="entry name" value="UREIDOGLYCOLATE HYDROLASE"/>
    <property type="match status" value="1"/>
</dbReference>
<dbReference type="GO" id="GO:0004848">
    <property type="term" value="F:ureidoglycolate hydrolase activity"/>
    <property type="evidence" value="ECO:0007669"/>
    <property type="project" value="InterPro"/>
</dbReference>
<proteinExistence type="predicted"/>
<comment type="subunit">
    <text evidence="1">Homodimer.</text>
</comment>
<organism evidence="5 6">
    <name type="scientific">Pseudolabrys taiwanensis</name>
    <dbReference type="NCBI Taxonomy" id="331696"/>
    <lineage>
        <taxon>Bacteria</taxon>
        <taxon>Pseudomonadati</taxon>
        <taxon>Pseudomonadota</taxon>
        <taxon>Alphaproteobacteria</taxon>
        <taxon>Hyphomicrobiales</taxon>
        <taxon>Xanthobacteraceae</taxon>
        <taxon>Pseudolabrys</taxon>
    </lineage>
</organism>
<dbReference type="GO" id="GO:0000256">
    <property type="term" value="P:allantoin catabolic process"/>
    <property type="evidence" value="ECO:0007669"/>
    <property type="project" value="InterPro"/>
</dbReference>
<dbReference type="SUPFAM" id="SSF51182">
    <property type="entry name" value="RmlC-like cupins"/>
    <property type="match status" value="1"/>
</dbReference>
<evidence type="ECO:0000313" key="5">
    <source>
        <dbReference type="EMBL" id="AXK83819.1"/>
    </source>
</evidence>
<keyword evidence="3" id="KW-0456">Lyase</keyword>
<evidence type="ECO:0000256" key="2">
    <source>
        <dbReference type="ARBA" id="ARBA00022631"/>
    </source>
</evidence>
<dbReference type="AlphaFoldDB" id="A0A346A3S2"/>
<keyword evidence="6" id="KW-1185">Reference proteome</keyword>
<sequence>MAATVRPIQINHLSPESFAPYGTVIEPKEDGTPFGAEDAELELTRGTPRLYIMRLPRRPMRVKQITRHRQVTQCLASVGGKPWLIAVAPPLNVEDPQAEPALEDIKAFLIPGDVAIKLHRGSWHAGPFFDADEVSFFNLELSNTNEVDHQNCYLDKKYGTVFEFKE</sequence>
<name>A0A346A3S2_9HYPH</name>
<evidence type="ECO:0000256" key="1">
    <source>
        <dbReference type="ARBA" id="ARBA00011738"/>
    </source>
</evidence>
<evidence type="ECO:0000313" key="6">
    <source>
        <dbReference type="Proteomes" id="UP000254889"/>
    </source>
</evidence>
<evidence type="ECO:0000256" key="3">
    <source>
        <dbReference type="ARBA" id="ARBA00023239"/>
    </source>
</evidence>
<gene>
    <name evidence="5" type="ORF">DW352_01950</name>
</gene>
<dbReference type="PANTHER" id="PTHR35721:SF1">
    <property type="entry name" value="UREIDOGLYCOLATE HYDROLASE"/>
    <property type="match status" value="1"/>
</dbReference>
<comment type="catalytic activity">
    <reaction evidence="4">
        <text>(S)-ureidoglycolate = urea + glyoxylate</text>
        <dbReference type="Rhea" id="RHEA:11304"/>
        <dbReference type="ChEBI" id="CHEBI:16199"/>
        <dbReference type="ChEBI" id="CHEBI:36655"/>
        <dbReference type="ChEBI" id="CHEBI:57296"/>
        <dbReference type="EC" id="4.3.2.3"/>
    </reaction>
</comment>
<evidence type="ECO:0008006" key="7">
    <source>
        <dbReference type="Google" id="ProtNLM"/>
    </source>
</evidence>
<reference evidence="5 6" key="1">
    <citation type="submission" date="2018-07" db="EMBL/GenBank/DDBJ databases">
        <authorList>
            <person name="Quirk P.G."/>
            <person name="Krulwich T.A."/>
        </authorList>
    </citation>
    <scope>NUCLEOTIDE SEQUENCE [LARGE SCALE GENOMIC DNA]</scope>
    <source>
        <strain evidence="5 6">CC-BB4</strain>
    </source>
</reference>
<dbReference type="KEGG" id="ptaw:DW352_01950"/>
<evidence type="ECO:0000256" key="4">
    <source>
        <dbReference type="ARBA" id="ARBA00047684"/>
    </source>
</evidence>
<dbReference type="InterPro" id="IPR007247">
    <property type="entry name" value="Ureidogly_lyase"/>
</dbReference>
<dbReference type="Pfam" id="PF04115">
    <property type="entry name" value="Ureidogly_lyase"/>
    <property type="match status" value="1"/>
</dbReference>
<protein>
    <recommendedName>
        <fullName evidence="7">Ureidoglycolate hydrolase</fullName>
    </recommendedName>
</protein>
<dbReference type="GO" id="GO:0050385">
    <property type="term" value="F:ureidoglycolate lyase activity"/>
    <property type="evidence" value="ECO:0007669"/>
    <property type="project" value="UniProtKB-EC"/>
</dbReference>
<dbReference type="Gene3D" id="2.60.120.480">
    <property type="entry name" value="Ureidoglycolate hydrolase"/>
    <property type="match status" value="1"/>
</dbReference>